<dbReference type="SUPFAM" id="SSF81296">
    <property type="entry name" value="E set domains"/>
    <property type="match status" value="1"/>
</dbReference>
<evidence type="ECO:0000313" key="9">
    <source>
        <dbReference type="Proteomes" id="UP000294830"/>
    </source>
</evidence>
<dbReference type="InterPro" id="IPR004197">
    <property type="entry name" value="Cellulase_Ig-like"/>
</dbReference>
<evidence type="ECO:0000256" key="4">
    <source>
        <dbReference type="ARBA" id="ARBA00023295"/>
    </source>
</evidence>
<evidence type="ECO:0000256" key="3">
    <source>
        <dbReference type="ARBA" id="ARBA00023277"/>
    </source>
</evidence>
<dbReference type="OrthoDB" id="9808897at2"/>
<dbReference type="PANTHER" id="PTHR22298">
    <property type="entry name" value="ENDO-1,4-BETA-GLUCANASE"/>
    <property type="match status" value="1"/>
</dbReference>
<sequence>MKKNLLLLFLLLTWSIISYSQTTCVRINQAGYLPQTPKVAVFLSTEPLTLKMFTVRDAKTNKVVFKGKPILRNAQSWGMKSAFRLPFTPLDKEGAYYIEANGVRSLNFVIGDDIYKGAADYVLNYMRQQRCGYNPYLDTLCHQHDGYIVDHPTRTGEHIDVRGGWHDAADYLQYVTTSANAVFQMLFAYTKNPHAFKDEHNALGQRGKNGIPDILDEARWGLDWLVRMNPDTSVMFNQIADDRDHANFRSPSQDKVDYGWGPGLGRPVYFVTGKVQGLGKYKNRTTGVASTAGKFASAFALGSKVFANIDPVFAKSIAKKSKEAYAYGEAYPGVCQTACTVSPYFYEEGNYVDDMELAAAAISQLTGDKSYLDKADSWGKQEPITPWMETGTARHYEWYPFVNLGHYLIASSADHNTQKRYIEYMRQGLDDILKRAGDDPFMNGVPFLWCSNNFVFGALTQARLYNEATGDPRFLEMEAALRDWIFGCNPWGTSMICGYPSGADTPLLPHSAYTNEWGDPTWGGLVDGPVYQSIFKSLRGVMLKNPDVYLPFQNGIAVYHDAIHDYSSNEPTMDGTASTTFYLSSLEKRNATPTLGSYIKDDQGAIIRMDIRQKKIYLVFTADSAFEGIDYVRKTLKANGIPGNFFLTGNCIRLHGATVKQLIKDGYYVGPHSDKHLLYVSWENKKNTLVTPDSLDADIRNNLLELTKLGASIKDVNWFIPPYEHYNKDIVARSNAAGLKVVMLSPKTYTNADYTTPSMKNYRSSDQIINLLYDTEKSDVNGLNGAILLIHPGTHGERTDKLYLRLDEIIKNLKQKGYSFGSFKGDSAK</sequence>
<keyword evidence="2" id="KW-0378">Hydrolase</keyword>
<dbReference type="InterPro" id="IPR012341">
    <property type="entry name" value="6hp_glycosidase-like_sf"/>
</dbReference>
<dbReference type="CDD" id="cd10917">
    <property type="entry name" value="CE4_NodB_like_6s_7s"/>
    <property type="match status" value="1"/>
</dbReference>
<evidence type="ECO:0000256" key="1">
    <source>
        <dbReference type="ARBA" id="ARBA00007072"/>
    </source>
</evidence>
<keyword evidence="5" id="KW-0624">Polysaccharide degradation</keyword>
<evidence type="ECO:0000256" key="2">
    <source>
        <dbReference type="ARBA" id="ARBA00022801"/>
    </source>
</evidence>
<dbReference type="GO" id="GO:0000272">
    <property type="term" value="P:polysaccharide catabolic process"/>
    <property type="evidence" value="ECO:0007669"/>
    <property type="project" value="UniProtKB-KW"/>
</dbReference>
<accession>A0A4R2EBV7</accession>
<dbReference type="AlphaFoldDB" id="A0A4R2EBV7"/>
<keyword evidence="4" id="KW-0326">Glycosidase</keyword>
<dbReference type="Pfam" id="PF01522">
    <property type="entry name" value="Polysacc_deac_1"/>
    <property type="match status" value="1"/>
</dbReference>
<name>A0A4R2EBV7_9BACT</name>
<dbReference type="Gene3D" id="3.20.20.370">
    <property type="entry name" value="Glycoside hydrolase/deacetylase"/>
    <property type="match status" value="1"/>
</dbReference>
<evidence type="ECO:0000256" key="6">
    <source>
        <dbReference type="SAM" id="SignalP"/>
    </source>
</evidence>
<organism evidence="8 9">
    <name type="scientific">Acetobacteroides hydrogenigenes</name>
    <dbReference type="NCBI Taxonomy" id="979970"/>
    <lineage>
        <taxon>Bacteria</taxon>
        <taxon>Pseudomonadati</taxon>
        <taxon>Bacteroidota</taxon>
        <taxon>Bacteroidia</taxon>
        <taxon>Bacteroidales</taxon>
        <taxon>Rikenellaceae</taxon>
        <taxon>Acetobacteroides</taxon>
    </lineage>
</organism>
<evidence type="ECO:0000313" key="8">
    <source>
        <dbReference type="EMBL" id="TCN65721.1"/>
    </source>
</evidence>
<dbReference type="EMBL" id="SLWB01000010">
    <property type="protein sequence ID" value="TCN65721.1"/>
    <property type="molecule type" value="Genomic_DNA"/>
</dbReference>
<keyword evidence="3" id="KW-0119">Carbohydrate metabolism</keyword>
<comment type="similarity">
    <text evidence="1">Belongs to the glycosyl hydrolase 9 (cellulase E) family.</text>
</comment>
<dbReference type="Gene3D" id="1.50.10.10">
    <property type="match status" value="1"/>
</dbReference>
<dbReference type="Gene3D" id="2.60.40.10">
    <property type="entry name" value="Immunoglobulins"/>
    <property type="match status" value="1"/>
</dbReference>
<gene>
    <name evidence="8" type="ORF">CLV25_110115</name>
</gene>
<dbReference type="InterPro" id="IPR001701">
    <property type="entry name" value="Glyco_hydro_9"/>
</dbReference>
<dbReference type="InterPro" id="IPR011330">
    <property type="entry name" value="Glyco_hydro/deAcase_b/a-brl"/>
</dbReference>
<dbReference type="SUPFAM" id="SSF48208">
    <property type="entry name" value="Six-hairpin glycosidases"/>
    <property type="match status" value="1"/>
</dbReference>
<keyword evidence="9" id="KW-1185">Reference proteome</keyword>
<proteinExistence type="inferred from homology"/>
<dbReference type="Proteomes" id="UP000294830">
    <property type="component" value="Unassembled WGS sequence"/>
</dbReference>
<feature type="domain" description="NodB homology" evidence="7">
    <location>
        <begin position="614"/>
        <end position="821"/>
    </location>
</feature>
<keyword evidence="6" id="KW-0732">Signal</keyword>
<protein>
    <submittedName>
        <fullName evidence="8">Peptidoglycan/xylan/chitin deacetylase (PgdA/CDA1 family)</fullName>
    </submittedName>
</protein>
<dbReference type="GO" id="GO:0016810">
    <property type="term" value="F:hydrolase activity, acting on carbon-nitrogen (but not peptide) bonds"/>
    <property type="evidence" value="ECO:0007669"/>
    <property type="project" value="InterPro"/>
</dbReference>
<evidence type="ECO:0000256" key="5">
    <source>
        <dbReference type="ARBA" id="ARBA00023326"/>
    </source>
</evidence>
<dbReference type="InterPro" id="IPR002509">
    <property type="entry name" value="NODB_dom"/>
</dbReference>
<feature type="chain" id="PRO_5020285360" evidence="6">
    <location>
        <begin position="21"/>
        <end position="829"/>
    </location>
</feature>
<dbReference type="Pfam" id="PF02927">
    <property type="entry name" value="CelD_N"/>
    <property type="match status" value="1"/>
</dbReference>
<feature type="signal peptide" evidence="6">
    <location>
        <begin position="1"/>
        <end position="20"/>
    </location>
</feature>
<dbReference type="Pfam" id="PF00759">
    <property type="entry name" value="Glyco_hydro_9"/>
    <property type="match status" value="1"/>
</dbReference>
<dbReference type="RefSeq" id="WP_131839703.1">
    <property type="nucleotide sequence ID" value="NZ_SLWB01000010.1"/>
</dbReference>
<dbReference type="InterPro" id="IPR014756">
    <property type="entry name" value="Ig_E-set"/>
</dbReference>
<dbReference type="InterPro" id="IPR013783">
    <property type="entry name" value="Ig-like_fold"/>
</dbReference>
<dbReference type="CDD" id="cd02850">
    <property type="entry name" value="E_set_Cellulase_N"/>
    <property type="match status" value="1"/>
</dbReference>
<evidence type="ECO:0000259" key="7">
    <source>
        <dbReference type="PROSITE" id="PS51677"/>
    </source>
</evidence>
<reference evidence="8 9" key="1">
    <citation type="submission" date="2019-03" db="EMBL/GenBank/DDBJ databases">
        <title>Genomic Encyclopedia of Archaeal and Bacterial Type Strains, Phase II (KMG-II): from individual species to whole genera.</title>
        <authorList>
            <person name="Goeker M."/>
        </authorList>
    </citation>
    <scope>NUCLEOTIDE SEQUENCE [LARGE SCALE GENOMIC DNA]</scope>
    <source>
        <strain evidence="8 9">RL-C</strain>
    </source>
</reference>
<comment type="caution">
    <text evidence="8">The sequence shown here is derived from an EMBL/GenBank/DDBJ whole genome shotgun (WGS) entry which is preliminary data.</text>
</comment>
<dbReference type="SUPFAM" id="SSF88713">
    <property type="entry name" value="Glycoside hydrolase/deacetylase"/>
    <property type="match status" value="1"/>
</dbReference>
<dbReference type="GO" id="GO:0008810">
    <property type="term" value="F:cellulase activity"/>
    <property type="evidence" value="ECO:0007669"/>
    <property type="project" value="InterPro"/>
</dbReference>
<dbReference type="PROSITE" id="PS51677">
    <property type="entry name" value="NODB"/>
    <property type="match status" value="1"/>
</dbReference>
<dbReference type="InterPro" id="IPR008928">
    <property type="entry name" value="6-hairpin_glycosidase_sf"/>
</dbReference>